<evidence type="ECO:0000256" key="1">
    <source>
        <dbReference type="ARBA" id="ARBA00008428"/>
    </source>
</evidence>
<dbReference type="Gene3D" id="1.10.860.10">
    <property type="entry name" value="DNAb Helicase, Chain A"/>
    <property type="match status" value="1"/>
</dbReference>
<sequence>MKPRSTIEEINEVFGKIPPQAVEVEEAVLGALMLEQDAYISIAEIIDTRSFYKLQHQQIFEIIKSLSQSNKPIDLLMVTQELRNRGLLDEIGGPLVITKLTSKVVSAAHIEFHARIIAQKFIQREMIRISSEIQIKAYDDTLDVDDLVNETVSELVVIQETGKSNETTISEGVDGLEKRITWNQANTGLSGIGTGFYKFDKFSGGLQKTDLLVIAGESSQGKTSLALTITKNAVMNYKARAAIYSLEMDKIQLVARLVAQETGISSKRILTQKLSPSEINRVSITTRIIKTLPVFFDESSTSSIDQICTSMRRLKMKYGINLAVVDYLQLVGSGLKNKSDEAQIAEIARRLKNAAKDLGISVIAISQLSRTTNGNHRPTKSRLRGSGQIEEAADVVMTVWRPETYEINEFDEPHKGILTFGLAECLIEKGRNIGTGSFLLKFNKETTSFYDYLPDYELPAQKKDLEF</sequence>
<dbReference type="SUPFAM" id="SSF52540">
    <property type="entry name" value="P-loop containing nucleoside triphosphate hydrolases"/>
    <property type="match status" value="1"/>
</dbReference>
<reference evidence="14 15" key="1">
    <citation type="submission" date="2018-09" db="EMBL/GenBank/DDBJ databases">
        <title>Genomic Encyclopedia of Archaeal and Bacterial Type Strains, Phase II (KMG-II): from individual species to whole genera.</title>
        <authorList>
            <person name="Goeker M."/>
        </authorList>
    </citation>
    <scope>NUCLEOTIDE SEQUENCE [LARGE SCALE GENOMIC DNA]</scope>
    <source>
        <strain evidence="14 15">DSM 27148</strain>
    </source>
</reference>
<evidence type="ECO:0000313" key="14">
    <source>
        <dbReference type="EMBL" id="RKD90052.1"/>
    </source>
</evidence>
<proteinExistence type="inferred from homology"/>
<comment type="caution">
    <text evidence="14">The sequence shown here is derived from an EMBL/GenBank/DDBJ whole genome shotgun (WGS) entry which is preliminary data.</text>
</comment>
<keyword evidence="8" id="KW-0238">DNA-binding</keyword>
<dbReference type="GO" id="GO:0006269">
    <property type="term" value="P:DNA replication, synthesis of primer"/>
    <property type="evidence" value="ECO:0007669"/>
    <property type="project" value="UniProtKB-KW"/>
</dbReference>
<evidence type="ECO:0000313" key="15">
    <source>
        <dbReference type="Proteomes" id="UP000283387"/>
    </source>
</evidence>
<dbReference type="FunFam" id="1.10.860.10:FF:000001">
    <property type="entry name" value="Replicative DNA helicase"/>
    <property type="match status" value="1"/>
</dbReference>
<dbReference type="Pfam" id="PF03796">
    <property type="entry name" value="DnaB_C"/>
    <property type="match status" value="1"/>
</dbReference>
<dbReference type="InterPro" id="IPR036185">
    <property type="entry name" value="DNA_heli_DnaB-like_N_sf"/>
</dbReference>
<evidence type="ECO:0000256" key="8">
    <source>
        <dbReference type="ARBA" id="ARBA00023125"/>
    </source>
</evidence>
<dbReference type="GO" id="GO:0005829">
    <property type="term" value="C:cytosol"/>
    <property type="evidence" value="ECO:0007669"/>
    <property type="project" value="TreeGrafter"/>
</dbReference>
<dbReference type="PROSITE" id="PS51199">
    <property type="entry name" value="SF4_HELICASE"/>
    <property type="match status" value="1"/>
</dbReference>
<dbReference type="AlphaFoldDB" id="A0A419W3K4"/>
<keyword evidence="9" id="KW-0413">Isomerase</keyword>
<evidence type="ECO:0000256" key="6">
    <source>
        <dbReference type="ARBA" id="ARBA00022806"/>
    </source>
</evidence>
<dbReference type="SUPFAM" id="SSF48024">
    <property type="entry name" value="N-terminal domain of DnaB helicase"/>
    <property type="match status" value="1"/>
</dbReference>
<keyword evidence="6 14" id="KW-0347">Helicase</keyword>
<dbReference type="EC" id="5.6.2.3" evidence="11"/>
<dbReference type="InterPro" id="IPR007694">
    <property type="entry name" value="DNA_helicase_DnaB-like_C"/>
</dbReference>
<evidence type="ECO:0000256" key="12">
    <source>
        <dbReference type="ARBA" id="ARBA00048954"/>
    </source>
</evidence>
<feature type="domain" description="SF4 helicase" evidence="13">
    <location>
        <begin position="185"/>
        <end position="456"/>
    </location>
</feature>
<protein>
    <recommendedName>
        <fullName evidence="11">DNA 5'-3' helicase</fullName>
        <ecNumber evidence="11">5.6.2.3</ecNumber>
    </recommendedName>
</protein>
<comment type="similarity">
    <text evidence="1">Belongs to the helicase family. DnaB subfamily.</text>
</comment>
<keyword evidence="2" id="KW-0639">Primosome</keyword>
<evidence type="ECO:0000256" key="10">
    <source>
        <dbReference type="ARBA" id="ARBA00044932"/>
    </source>
</evidence>
<organism evidence="14 15">
    <name type="scientific">Mangrovibacterium diazotrophicum</name>
    <dbReference type="NCBI Taxonomy" id="1261403"/>
    <lineage>
        <taxon>Bacteria</taxon>
        <taxon>Pseudomonadati</taxon>
        <taxon>Bacteroidota</taxon>
        <taxon>Bacteroidia</taxon>
        <taxon>Marinilabiliales</taxon>
        <taxon>Prolixibacteraceae</taxon>
        <taxon>Mangrovibacterium</taxon>
    </lineage>
</organism>
<keyword evidence="4" id="KW-0547">Nucleotide-binding</keyword>
<dbReference type="EMBL" id="RAPN01000001">
    <property type="protein sequence ID" value="RKD90052.1"/>
    <property type="molecule type" value="Genomic_DNA"/>
</dbReference>
<dbReference type="GO" id="GO:0003677">
    <property type="term" value="F:DNA binding"/>
    <property type="evidence" value="ECO:0007669"/>
    <property type="project" value="UniProtKB-KW"/>
</dbReference>
<comment type="catalytic activity">
    <reaction evidence="12">
        <text>ATP + H2O = ADP + phosphate + H(+)</text>
        <dbReference type="Rhea" id="RHEA:13065"/>
        <dbReference type="ChEBI" id="CHEBI:15377"/>
        <dbReference type="ChEBI" id="CHEBI:15378"/>
        <dbReference type="ChEBI" id="CHEBI:30616"/>
        <dbReference type="ChEBI" id="CHEBI:43474"/>
        <dbReference type="ChEBI" id="CHEBI:456216"/>
        <dbReference type="EC" id="5.6.2.3"/>
    </reaction>
</comment>
<dbReference type="Gene3D" id="3.40.50.300">
    <property type="entry name" value="P-loop containing nucleotide triphosphate hydrolases"/>
    <property type="match status" value="1"/>
</dbReference>
<evidence type="ECO:0000256" key="4">
    <source>
        <dbReference type="ARBA" id="ARBA00022741"/>
    </source>
</evidence>
<dbReference type="PANTHER" id="PTHR30153:SF2">
    <property type="entry name" value="REPLICATIVE DNA HELICASE"/>
    <property type="match status" value="1"/>
</dbReference>
<evidence type="ECO:0000256" key="5">
    <source>
        <dbReference type="ARBA" id="ARBA00022801"/>
    </source>
</evidence>
<dbReference type="InterPro" id="IPR016136">
    <property type="entry name" value="DNA_helicase_N/primase_C"/>
</dbReference>
<evidence type="ECO:0000256" key="11">
    <source>
        <dbReference type="ARBA" id="ARBA00044969"/>
    </source>
</evidence>
<evidence type="ECO:0000256" key="7">
    <source>
        <dbReference type="ARBA" id="ARBA00022840"/>
    </source>
</evidence>
<comment type="function">
    <text evidence="10">The main replicative DNA helicase, it participates in initiation and elongation during chromosome replication. Travels ahead of the DNA replisome, separating dsDNA into templates for DNA synthesis. A processive ATP-dependent 5'-3' DNA helicase it has DNA-dependent ATPase activity.</text>
</comment>
<accession>A0A419W3K4</accession>
<gene>
    <name evidence="14" type="ORF">BC643_0388</name>
</gene>
<name>A0A419W3K4_9BACT</name>
<dbReference type="PANTHER" id="PTHR30153">
    <property type="entry name" value="REPLICATIVE DNA HELICASE DNAB"/>
    <property type="match status" value="1"/>
</dbReference>
<dbReference type="GO" id="GO:1990077">
    <property type="term" value="C:primosome complex"/>
    <property type="evidence" value="ECO:0007669"/>
    <property type="project" value="UniProtKB-KW"/>
</dbReference>
<keyword evidence="7" id="KW-0067">ATP-binding</keyword>
<dbReference type="GO" id="GO:0016787">
    <property type="term" value="F:hydrolase activity"/>
    <property type="evidence" value="ECO:0007669"/>
    <property type="project" value="UniProtKB-KW"/>
</dbReference>
<keyword evidence="15" id="KW-1185">Reference proteome</keyword>
<dbReference type="InterPro" id="IPR027417">
    <property type="entry name" value="P-loop_NTPase"/>
</dbReference>
<evidence type="ECO:0000256" key="2">
    <source>
        <dbReference type="ARBA" id="ARBA00022515"/>
    </source>
</evidence>
<evidence type="ECO:0000256" key="3">
    <source>
        <dbReference type="ARBA" id="ARBA00022705"/>
    </source>
</evidence>
<dbReference type="GO" id="GO:0043139">
    <property type="term" value="F:5'-3' DNA helicase activity"/>
    <property type="evidence" value="ECO:0007669"/>
    <property type="project" value="UniProtKB-EC"/>
</dbReference>
<dbReference type="RefSeq" id="WP_120271488.1">
    <property type="nucleotide sequence ID" value="NZ_RAPN01000001.1"/>
</dbReference>
<dbReference type="InterPro" id="IPR007693">
    <property type="entry name" value="DNA_helicase_DnaB-like_N"/>
</dbReference>
<evidence type="ECO:0000259" key="13">
    <source>
        <dbReference type="PROSITE" id="PS51199"/>
    </source>
</evidence>
<dbReference type="OrthoDB" id="9773982at2"/>
<dbReference type="GO" id="GO:0005524">
    <property type="term" value="F:ATP binding"/>
    <property type="evidence" value="ECO:0007669"/>
    <property type="project" value="UniProtKB-KW"/>
</dbReference>
<keyword evidence="5" id="KW-0378">Hydrolase</keyword>
<evidence type="ECO:0000256" key="9">
    <source>
        <dbReference type="ARBA" id="ARBA00023235"/>
    </source>
</evidence>
<dbReference type="Pfam" id="PF00772">
    <property type="entry name" value="DnaB"/>
    <property type="match status" value="1"/>
</dbReference>
<dbReference type="Proteomes" id="UP000283387">
    <property type="component" value="Unassembled WGS sequence"/>
</dbReference>
<keyword evidence="3" id="KW-0235">DNA replication</keyword>